<gene>
    <name evidence="1" type="ORF">C0187_01570</name>
</gene>
<sequence>MKGLRILFVGVIVLLGVVVSYGEDITIAIKGDLFDPITKGVIQLMEQRGYKYEMLENVEGKKYSVDIGEKLIKVDDKVVFLKYRYEEILKSVLDEKKENWGKVCFVVKDGIEANLFDTLEKSGVRKIVSYRSPKDLRNILAEMSKDKKIEKIYYIAIGEDKNVLNEVILPVKFIKDYSKLNIMILTKKICDELANIDIVQGLKNTEIYSFLSCVNPQEKILNLSEKLDGNVSSAIISYEIMNVVDREIFKKDVDDWFIFNSYQINGSYNLELKGYMVLSNEYRAVDLVKQIDLK</sequence>
<evidence type="ECO:0000313" key="1">
    <source>
        <dbReference type="EMBL" id="PMP72416.1"/>
    </source>
</evidence>
<comment type="caution">
    <text evidence="1">The sequence shown here is derived from an EMBL/GenBank/DDBJ whole genome shotgun (WGS) entry which is preliminary data.</text>
</comment>
<dbReference type="Proteomes" id="UP000242881">
    <property type="component" value="Unassembled WGS sequence"/>
</dbReference>
<protein>
    <submittedName>
        <fullName evidence="1">Uncharacterized protein</fullName>
    </submittedName>
</protein>
<organism evidence="1 2">
    <name type="scientific">Calditerrivibrio nitroreducens</name>
    <dbReference type="NCBI Taxonomy" id="477976"/>
    <lineage>
        <taxon>Bacteria</taxon>
        <taxon>Pseudomonadati</taxon>
        <taxon>Deferribacterota</taxon>
        <taxon>Deferribacteres</taxon>
        <taxon>Deferribacterales</taxon>
        <taxon>Calditerrivibrionaceae</taxon>
    </lineage>
</organism>
<name>A0A2J6WPV8_9BACT</name>
<accession>A0A2J6WPV8</accession>
<reference evidence="1 2" key="1">
    <citation type="submission" date="2018-01" db="EMBL/GenBank/DDBJ databases">
        <title>Metagenomic assembled genomes from two thermal pools in the Uzon Caldera, Kamchatka, Russia.</title>
        <authorList>
            <person name="Wilkins L."/>
            <person name="Ettinger C."/>
        </authorList>
    </citation>
    <scope>NUCLEOTIDE SEQUENCE [LARGE SCALE GENOMIC DNA]</scope>
    <source>
        <strain evidence="1">ZAV-05</strain>
    </source>
</reference>
<dbReference type="EMBL" id="PNIN01000022">
    <property type="protein sequence ID" value="PMP72416.1"/>
    <property type="molecule type" value="Genomic_DNA"/>
</dbReference>
<dbReference type="RefSeq" id="WP_424605888.1">
    <property type="nucleotide sequence ID" value="NZ_JBNAVA010000008.1"/>
</dbReference>
<dbReference type="AlphaFoldDB" id="A0A2J6WPV8"/>
<proteinExistence type="predicted"/>
<evidence type="ECO:0000313" key="2">
    <source>
        <dbReference type="Proteomes" id="UP000242881"/>
    </source>
</evidence>